<name>A0ABR1NW53_DIAER</name>
<dbReference type="Gene3D" id="1.10.510.10">
    <property type="entry name" value="Transferase(Phosphotransferase) domain 1"/>
    <property type="match status" value="1"/>
</dbReference>
<feature type="domain" description="Protein kinase" evidence="1">
    <location>
        <begin position="1"/>
        <end position="267"/>
    </location>
</feature>
<sequence length="267" mass="30040">MEEPEVVEYKWYCPPGVRRVIANGTSAFIGEVDDSTVLKYPMRPGGDRTRLELEDQILTAVGRHPRVVAHKGFTEAGLYLERAANGTIVDFVSASDQPRPSVQQRLAWCRELAEAVAHIHARRVLHCDIQPTNVLMDREMHVKLADFQGKYISEDGDVLVDGWSGEPCRYCCPREDEFAADYKTDIFALGSTIYFIMHGEEVFPDIISGDPGWHDEVKSRFESGVFPQDSSACGDITQKCWRQQYESAREVIEDIGAVEGGVRPDTR</sequence>
<keyword evidence="3" id="KW-1185">Reference proteome</keyword>
<proteinExistence type="predicted"/>
<gene>
    <name evidence="2" type="ORF">SLS63_010724</name>
</gene>
<organism evidence="2 3">
    <name type="scientific">Diaporthe eres</name>
    <name type="common">Phomopsis oblonga</name>
    <dbReference type="NCBI Taxonomy" id="83184"/>
    <lineage>
        <taxon>Eukaryota</taxon>
        <taxon>Fungi</taxon>
        <taxon>Dikarya</taxon>
        <taxon>Ascomycota</taxon>
        <taxon>Pezizomycotina</taxon>
        <taxon>Sordariomycetes</taxon>
        <taxon>Sordariomycetidae</taxon>
        <taxon>Diaporthales</taxon>
        <taxon>Diaporthaceae</taxon>
        <taxon>Diaporthe</taxon>
        <taxon>Diaporthe eres species complex</taxon>
    </lineage>
</organism>
<dbReference type="Proteomes" id="UP001430848">
    <property type="component" value="Unassembled WGS sequence"/>
</dbReference>
<dbReference type="InterPro" id="IPR011009">
    <property type="entry name" value="Kinase-like_dom_sf"/>
</dbReference>
<dbReference type="SUPFAM" id="SSF56112">
    <property type="entry name" value="Protein kinase-like (PK-like)"/>
    <property type="match status" value="1"/>
</dbReference>
<evidence type="ECO:0000259" key="1">
    <source>
        <dbReference type="PROSITE" id="PS50011"/>
    </source>
</evidence>
<dbReference type="PANTHER" id="PTHR48011">
    <property type="entry name" value="CCR4-NOT TRANSCRIPTIONAL COMPLEX SUBUNIT CAF120-RELATED"/>
    <property type="match status" value="1"/>
</dbReference>
<dbReference type="InterPro" id="IPR000719">
    <property type="entry name" value="Prot_kinase_dom"/>
</dbReference>
<dbReference type="PANTHER" id="PTHR48011:SF4">
    <property type="entry name" value="MITOGEN-ACTIVATED PROTEIN KINASE KINASE KINASE 19"/>
    <property type="match status" value="1"/>
</dbReference>
<dbReference type="Pfam" id="PF00069">
    <property type="entry name" value="Pkinase"/>
    <property type="match status" value="1"/>
</dbReference>
<evidence type="ECO:0000313" key="2">
    <source>
        <dbReference type="EMBL" id="KAK7717769.1"/>
    </source>
</evidence>
<dbReference type="PROSITE" id="PS50011">
    <property type="entry name" value="PROTEIN_KINASE_DOM"/>
    <property type="match status" value="1"/>
</dbReference>
<protein>
    <recommendedName>
        <fullName evidence="1">Protein kinase domain-containing protein</fullName>
    </recommendedName>
</protein>
<accession>A0ABR1NW53</accession>
<dbReference type="EMBL" id="JAKNSF020000092">
    <property type="protein sequence ID" value="KAK7717769.1"/>
    <property type="molecule type" value="Genomic_DNA"/>
</dbReference>
<dbReference type="CDD" id="cd00180">
    <property type="entry name" value="PKc"/>
    <property type="match status" value="1"/>
</dbReference>
<comment type="caution">
    <text evidence="2">The sequence shown here is derived from an EMBL/GenBank/DDBJ whole genome shotgun (WGS) entry which is preliminary data.</text>
</comment>
<reference evidence="2 3" key="1">
    <citation type="submission" date="2024-02" db="EMBL/GenBank/DDBJ databases">
        <title>De novo assembly and annotation of 12 fungi associated with fruit tree decline syndrome in Ontario, Canada.</title>
        <authorList>
            <person name="Sulman M."/>
            <person name="Ellouze W."/>
            <person name="Ilyukhin E."/>
        </authorList>
    </citation>
    <scope>NUCLEOTIDE SEQUENCE [LARGE SCALE GENOMIC DNA]</scope>
    <source>
        <strain evidence="2 3">M169</strain>
    </source>
</reference>
<evidence type="ECO:0000313" key="3">
    <source>
        <dbReference type="Proteomes" id="UP001430848"/>
    </source>
</evidence>
<dbReference type="InterPro" id="IPR052751">
    <property type="entry name" value="Plant_MAPKKK"/>
</dbReference>